<dbReference type="EMBL" id="DXCX01000031">
    <property type="protein sequence ID" value="HIY72938.1"/>
    <property type="molecule type" value="Genomic_DNA"/>
</dbReference>
<gene>
    <name evidence="1" type="ORF">H9826_03020</name>
</gene>
<evidence type="ECO:0000313" key="2">
    <source>
        <dbReference type="Proteomes" id="UP000886824"/>
    </source>
</evidence>
<name>A0A9D1Z3X7_9FIRM</name>
<reference evidence="1" key="2">
    <citation type="submission" date="2021-04" db="EMBL/GenBank/DDBJ databases">
        <authorList>
            <person name="Gilroy R."/>
        </authorList>
    </citation>
    <scope>NUCLEOTIDE SEQUENCE</scope>
    <source>
        <strain evidence="1">CHK33-7979</strain>
    </source>
</reference>
<accession>A0A9D1Z3X7</accession>
<evidence type="ECO:0000313" key="1">
    <source>
        <dbReference type="EMBL" id="HIY72938.1"/>
    </source>
</evidence>
<comment type="caution">
    <text evidence="1">The sequence shown here is derived from an EMBL/GenBank/DDBJ whole genome shotgun (WGS) entry which is preliminary data.</text>
</comment>
<reference evidence="1" key="1">
    <citation type="journal article" date="2021" name="PeerJ">
        <title>Extensive microbial diversity within the chicken gut microbiome revealed by metagenomics and culture.</title>
        <authorList>
            <person name="Gilroy R."/>
            <person name="Ravi A."/>
            <person name="Getino M."/>
            <person name="Pursley I."/>
            <person name="Horton D.L."/>
            <person name="Alikhan N.F."/>
            <person name="Baker D."/>
            <person name="Gharbi K."/>
            <person name="Hall N."/>
            <person name="Watson M."/>
            <person name="Adriaenssens E.M."/>
            <person name="Foster-Nyarko E."/>
            <person name="Jarju S."/>
            <person name="Secka A."/>
            <person name="Antonio M."/>
            <person name="Oren A."/>
            <person name="Chaudhuri R.R."/>
            <person name="La Ragione R."/>
            <person name="Hildebrand F."/>
            <person name="Pallen M.J."/>
        </authorList>
    </citation>
    <scope>NUCLEOTIDE SEQUENCE</scope>
    <source>
        <strain evidence="1">CHK33-7979</strain>
    </source>
</reference>
<proteinExistence type="predicted"/>
<sequence>MDSIKAHAAYELSDELYMILSKADLAYRTLCDASSNYSSYGENIGHLPQHIAYANYEELCWRLEIALDYMIDVCRRLRELDGVARAEADAHKPVPIHERRSTQTQEFIEMLKGLSVNQKKDLIEVLRAISEDKTPDYPEEYLEWRKQQE</sequence>
<dbReference type="AlphaFoldDB" id="A0A9D1Z3X7"/>
<organism evidence="1 2">
    <name type="scientific">Candidatus Intestinimonas merdavium</name>
    <dbReference type="NCBI Taxonomy" id="2838622"/>
    <lineage>
        <taxon>Bacteria</taxon>
        <taxon>Bacillati</taxon>
        <taxon>Bacillota</taxon>
        <taxon>Clostridia</taxon>
        <taxon>Eubacteriales</taxon>
        <taxon>Intestinimonas</taxon>
    </lineage>
</organism>
<protein>
    <submittedName>
        <fullName evidence="1">Uncharacterized protein</fullName>
    </submittedName>
</protein>
<dbReference type="Proteomes" id="UP000886824">
    <property type="component" value="Unassembled WGS sequence"/>
</dbReference>